<evidence type="ECO:0000313" key="1">
    <source>
        <dbReference type="EMBL" id="MBB4045356.1"/>
    </source>
</evidence>
<dbReference type="EMBL" id="JACIER010000014">
    <property type="protein sequence ID" value="MBB4045356.1"/>
    <property type="molecule type" value="Genomic_DNA"/>
</dbReference>
<accession>A0A840D173</accession>
<evidence type="ECO:0000313" key="2">
    <source>
        <dbReference type="Proteomes" id="UP000560658"/>
    </source>
</evidence>
<gene>
    <name evidence="1" type="ORF">GGR06_003168</name>
</gene>
<name>A0A840D173_9BACE</name>
<protein>
    <submittedName>
        <fullName evidence="1">Uncharacterized protein</fullName>
    </submittedName>
</protein>
<proteinExistence type="predicted"/>
<sequence>MGCVKLHILDQQYKNTELKVSYTNKELTSKNSVVNLRRRTLVNRIDPDGRDWYYDKDDTRQFNPVLNKYYQVRVLQEGQTYISATDIVKNKKGRVIEEYRKDGSIMYANESSGYARVWNNSKKQVMKRWG</sequence>
<reference evidence="1" key="1">
    <citation type="submission" date="2020-08" db="EMBL/GenBank/DDBJ databases">
        <title>Genomic Encyclopedia of Type Strains, Phase IV (KMG-IV): sequencing the most valuable type-strain genomes for metagenomic binning, comparative biology and taxonomic classification.</title>
        <authorList>
            <person name="Goeker M."/>
        </authorList>
    </citation>
    <scope>NUCLEOTIDE SEQUENCE [LARGE SCALE GENOMIC DNA]</scope>
    <source>
        <strain evidence="1">DSM 105720</strain>
    </source>
</reference>
<dbReference type="RefSeq" id="WP_044162604.1">
    <property type="nucleotide sequence ID" value="NZ_JACIER010000014.1"/>
</dbReference>
<organism evidence="1 2">
    <name type="scientific">Bacteroides reticulotermitis</name>
    <dbReference type="NCBI Taxonomy" id="1133319"/>
    <lineage>
        <taxon>Bacteria</taxon>
        <taxon>Pseudomonadati</taxon>
        <taxon>Bacteroidota</taxon>
        <taxon>Bacteroidia</taxon>
        <taxon>Bacteroidales</taxon>
        <taxon>Bacteroidaceae</taxon>
        <taxon>Bacteroides</taxon>
    </lineage>
</organism>
<dbReference type="AlphaFoldDB" id="A0A840D173"/>
<comment type="caution">
    <text evidence="1">The sequence shown here is derived from an EMBL/GenBank/DDBJ whole genome shotgun (WGS) entry which is preliminary data.</text>
</comment>
<keyword evidence="2" id="KW-1185">Reference proteome</keyword>
<dbReference type="Proteomes" id="UP000560658">
    <property type="component" value="Unassembled WGS sequence"/>
</dbReference>